<reference evidence="3" key="1">
    <citation type="submission" date="2016-10" db="EMBL/GenBank/DDBJ databases">
        <authorList>
            <person name="Varghese N."/>
            <person name="Submissions S."/>
        </authorList>
    </citation>
    <scope>NUCLEOTIDE SEQUENCE [LARGE SCALE GENOMIC DNA]</scope>
    <source>
        <strain evidence="3">DSM 16477</strain>
    </source>
</reference>
<protein>
    <submittedName>
        <fullName evidence="2">Uncharacterized conserved protein YjiS, DUF1127 family</fullName>
    </submittedName>
</protein>
<sequence length="89" mass="10089">MHFHLLKDTPLAPVLPRTAIAGPAIPRRTAPGIGAPNLRPMLRKIARRWLENRTTATLNSMDDRLLSDIGLRRDDIHSYVADIDVSRRR</sequence>
<dbReference type="Proteomes" id="UP000199399">
    <property type="component" value="Unassembled WGS sequence"/>
</dbReference>
<evidence type="ECO:0000313" key="3">
    <source>
        <dbReference type="Proteomes" id="UP000199399"/>
    </source>
</evidence>
<organism evidence="2 3">
    <name type="scientific">Sulfitobacter delicatus</name>
    <dbReference type="NCBI Taxonomy" id="218672"/>
    <lineage>
        <taxon>Bacteria</taxon>
        <taxon>Pseudomonadati</taxon>
        <taxon>Pseudomonadota</taxon>
        <taxon>Alphaproteobacteria</taxon>
        <taxon>Rhodobacterales</taxon>
        <taxon>Roseobacteraceae</taxon>
        <taxon>Sulfitobacter</taxon>
    </lineage>
</organism>
<proteinExistence type="predicted"/>
<accession>A0A1G7SJP9</accession>
<dbReference type="Pfam" id="PF06568">
    <property type="entry name" value="YjiS-like"/>
    <property type="match status" value="1"/>
</dbReference>
<dbReference type="AlphaFoldDB" id="A0A1G7SJP9"/>
<name>A0A1G7SJP9_9RHOB</name>
<feature type="domain" description="YjiS-like" evidence="1">
    <location>
        <begin position="42"/>
        <end position="77"/>
    </location>
</feature>
<gene>
    <name evidence="2" type="ORF">SAMN04489759_105210</name>
</gene>
<dbReference type="EMBL" id="FNBP01000005">
    <property type="protein sequence ID" value="SDG23104.1"/>
    <property type="molecule type" value="Genomic_DNA"/>
</dbReference>
<keyword evidence="3" id="KW-1185">Reference proteome</keyword>
<dbReference type="InterPro" id="IPR009506">
    <property type="entry name" value="YjiS-like"/>
</dbReference>
<evidence type="ECO:0000313" key="2">
    <source>
        <dbReference type="EMBL" id="SDG23104.1"/>
    </source>
</evidence>
<evidence type="ECO:0000259" key="1">
    <source>
        <dbReference type="Pfam" id="PF06568"/>
    </source>
</evidence>